<keyword evidence="3 6" id="KW-0812">Transmembrane</keyword>
<dbReference type="EMBL" id="SMLW01000314">
    <property type="protein sequence ID" value="MTI23839.1"/>
    <property type="molecule type" value="Genomic_DNA"/>
</dbReference>
<feature type="transmembrane region" description="Helical" evidence="6">
    <location>
        <begin position="209"/>
        <end position="229"/>
    </location>
</feature>
<feature type="transmembrane region" description="Helical" evidence="6">
    <location>
        <begin position="74"/>
        <end position="93"/>
    </location>
</feature>
<name>A0ABW9RKE7_9BACT</name>
<dbReference type="PANTHER" id="PTHR21716">
    <property type="entry name" value="TRANSMEMBRANE PROTEIN"/>
    <property type="match status" value="1"/>
</dbReference>
<keyword evidence="4 6" id="KW-1133">Transmembrane helix</keyword>
<comment type="subcellular location">
    <subcellularLocation>
        <location evidence="1">Membrane</location>
        <topology evidence="1">Multi-pass membrane protein</topology>
    </subcellularLocation>
</comment>
<keyword evidence="8" id="KW-1185">Reference proteome</keyword>
<feature type="transmembrane region" description="Helical" evidence="6">
    <location>
        <begin position="311"/>
        <end position="336"/>
    </location>
</feature>
<gene>
    <name evidence="7" type="ORF">E1163_02640</name>
</gene>
<comment type="similarity">
    <text evidence="2">Belongs to the autoinducer-2 exporter (AI-2E) (TC 2.A.86) family.</text>
</comment>
<protein>
    <submittedName>
        <fullName evidence="7">AI-2E family transporter</fullName>
    </submittedName>
</protein>
<feature type="transmembrane region" description="Helical" evidence="6">
    <location>
        <begin position="147"/>
        <end position="171"/>
    </location>
</feature>
<evidence type="ECO:0000256" key="3">
    <source>
        <dbReference type="ARBA" id="ARBA00022692"/>
    </source>
</evidence>
<dbReference type="Pfam" id="PF01594">
    <property type="entry name" value="AI-2E_transport"/>
    <property type="match status" value="1"/>
</dbReference>
<feature type="transmembrane region" description="Helical" evidence="6">
    <location>
        <begin position="235"/>
        <end position="265"/>
    </location>
</feature>
<dbReference type="InterPro" id="IPR002549">
    <property type="entry name" value="AI-2E-like"/>
</dbReference>
<feature type="transmembrane region" description="Helical" evidence="6">
    <location>
        <begin position="18"/>
        <end position="36"/>
    </location>
</feature>
<comment type="caution">
    <text evidence="7">The sequence shown here is derived from an EMBL/GenBank/DDBJ whole genome shotgun (WGS) entry which is preliminary data.</text>
</comment>
<evidence type="ECO:0000256" key="5">
    <source>
        <dbReference type="ARBA" id="ARBA00023136"/>
    </source>
</evidence>
<evidence type="ECO:0000256" key="1">
    <source>
        <dbReference type="ARBA" id="ARBA00004141"/>
    </source>
</evidence>
<proteinExistence type="inferred from homology"/>
<sequence length="357" mass="40211">MAVLLYKKLHNVKSLKGFIIRLLVLVIILALVMAIYHGARYFLLLFTGALLAILWRGIANWLNDKISIPFKYALPAVVILNIGAIAVFVWLASPSISDQVSRLADEIPKAVEHVERELHSFELGRKILNTISSGEGEGLPSGQLKKAFTFFSGALTFLVDVLLILAFALFLTANPRLYFKGILYLTPQKYHDTVNELFRRLNGTLFRWFIGKIVDMFSIFVMTIIGLWLLDMPLIFTFALIAFFFSFVPNIGPVISALPPLAIAFMDSPQKALYVGLLYLGIQMTESYFVTPNVQKHASYVPPVLLLLVQFLLAKFLGVLGLFLSTPILVMIMVLVKKLYVEDQLRNYSIDLQNFKS</sequence>
<reference evidence="7 8" key="1">
    <citation type="submission" date="2019-02" db="EMBL/GenBank/DDBJ databases">
        <authorList>
            <person name="Goldberg S.R."/>
            <person name="Haltli B.A."/>
            <person name="Correa H."/>
            <person name="Russell K.G."/>
        </authorList>
    </citation>
    <scope>NUCLEOTIDE SEQUENCE [LARGE SCALE GENOMIC DNA]</scope>
    <source>
        <strain evidence="7 8">JCM 16186</strain>
    </source>
</reference>
<accession>A0ABW9RKE7</accession>
<evidence type="ECO:0000256" key="2">
    <source>
        <dbReference type="ARBA" id="ARBA00009773"/>
    </source>
</evidence>
<keyword evidence="5 6" id="KW-0472">Membrane</keyword>
<feature type="transmembrane region" description="Helical" evidence="6">
    <location>
        <begin position="42"/>
        <end position="62"/>
    </location>
</feature>
<organism evidence="7 8">
    <name type="scientific">Fulvivirga kasyanovii</name>
    <dbReference type="NCBI Taxonomy" id="396812"/>
    <lineage>
        <taxon>Bacteria</taxon>
        <taxon>Pseudomonadati</taxon>
        <taxon>Bacteroidota</taxon>
        <taxon>Cytophagia</taxon>
        <taxon>Cytophagales</taxon>
        <taxon>Fulvivirgaceae</taxon>
        <taxon>Fulvivirga</taxon>
    </lineage>
</organism>
<evidence type="ECO:0000256" key="4">
    <source>
        <dbReference type="ARBA" id="ARBA00022989"/>
    </source>
</evidence>
<dbReference type="PANTHER" id="PTHR21716:SF62">
    <property type="entry name" value="TRANSPORT PROTEIN YDBI-RELATED"/>
    <property type="match status" value="1"/>
</dbReference>
<dbReference type="Proteomes" id="UP000798808">
    <property type="component" value="Unassembled WGS sequence"/>
</dbReference>
<evidence type="ECO:0000313" key="8">
    <source>
        <dbReference type="Proteomes" id="UP000798808"/>
    </source>
</evidence>
<evidence type="ECO:0000313" key="7">
    <source>
        <dbReference type="EMBL" id="MTI23839.1"/>
    </source>
</evidence>
<feature type="transmembrane region" description="Helical" evidence="6">
    <location>
        <begin position="272"/>
        <end position="291"/>
    </location>
</feature>
<evidence type="ECO:0000256" key="6">
    <source>
        <dbReference type="SAM" id="Phobius"/>
    </source>
</evidence>